<dbReference type="Proteomes" id="UP000714618">
    <property type="component" value="Unassembled WGS sequence"/>
</dbReference>
<feature type="region of interest" description="Disordered" evidence="1">
    <location>
        <begin position="270"/>
        <end position="294"/>
    </location>
</feature>
<feature type="compositionally biased region" description="Polar residues" evidence="1">
    <location>
        <begin position="435"/>
        <end position="454"/>
    </location>
</feature>
<sequence>MTDVMVVGKDFDFVRGLVEVAKSATKRVTQTSKQQQDKLDLFNLCPNKNLHALSHTTKRESKMPAAEGIVLTLESQFDADTIPEAAIPVSDTTLASDNPRLVDVYVPSYLASQFWISYTINPAMLAPALAPAPTQTPTKYIFFKLILDGECIVSWGVGEAEGWKGKTMWAFFRSEDQGGWRAVDKRAFFFRATGDDQDFDILAYRARGRRRACRQFDDMPPMGQQGFDLVSWGRLKEHHPQNFYQYALLDPIDQPYATFRYHIRGGPHVQARHPCQDLDQSSSSSSSVGMLNEPSRLAKEFQDASRLRRLSYPPTMCLIPTSSCTEPSSPTKLDAEISVPPELDMSILDPEPSITVENPPESEQLSSANPQLHTLEQREQEHISNETVIRKQSVQTPTPLGPEQIADTPPSSLRRRSGAKIKEWFGSISKRRATRSTSPIHPSLSHKTSSASLL</sequence>
<dbReference type="OrthoDB" id="436496at2759"/>
<dbReference type="AlphaFoldDB" id="A0A9N8PGD7"/>
<organism evidence="2 3">
    <name type="scientific">Aureobasidium mustum</name>
    <dbReference type="NCBI Taxonomy" id="2773714"/>
    <lineage>
        <taxon>Eukaryota</taxon>
        <taxon>Fungi</taxon>
        <taxon>Dikarya</taxon>
        <taxon>Ascomycota</taxon>
        <taxon>Pezizomycotina</taxon>
        <taxon>Dothideomycetes</taxon>
        <taxon>Dothideomycetidae</taxon>
        <taxon>Dothideales</taxon>
        <taxon>Saccotheciaceae</taxon>
        <taxon>Aureobasidium</taxon>
    </lineage>
</organism>
<feature type="region of interest" description="Disordered" evidence="1">
    <location>
        <begin position="344"/>
        <end position="368"/>
    </location>
</feature>
<evidence type="ECO:0000256" key="1">
    <source>
        <dbReference type="SAM" id="MobiDB-lite"/>
    </source>
</evidence>
<dbReference type="EMBL" id="CAIJEO010000005">
    <property type="protein sequence ID" value="CAD0093679.1"/>
    <property type="molecule type" value="Genomic_DNA"/>
</dbReference>
<name>A0A9N8PGD7_9PEZI</name>
<proteinExistence type="predicted"/>
<evidence type="ECO:0000313" key="3">
    <source>
        <dbReference type="Proteomes" id="UP000714618"/>
    </source>
</evidence>
<accession>A0A9N8PGD7</accession>
<protein>
    <submittedName>
        <fullName evidence="2">Uncharacterized protein</fullName>
    </submittedName>
</protein>
<reference evidence="2" key="1">
    <citation type="submission" date="2020-06" db="EMBL/GenBank/DDBJ databases">
        <authorList>
            <person name="Onetto C."/>
        </authorList>
    </citation>
    <scope>NUCLEOTIDE SEQUENCE</scope>
</reference>
<comment type="caution">
    <text evidence="2">The sequence shown here is derived from an EMBL/GenBank/DDBJ whole genome shotgun (WGS) entry which is preliminary data.</text>
</comment>
<feature type="region of interest" description="Disordered" evidence="1">
    <location>
        <begin position="384"/>
        <end position="454"/>
    </location>
</feature>
<keyword evidence="3" id="KW-1185">Reference proteome</keyword>
<gene>
    <name evidence="2" type="ORF">AWRI4233_LOCUS4326</name>
</gene>
<evidence type="ECO:0000313" key="2">
    <source>
        <dbReference type="EMBL" id="CAD0093679.1"/>
    </source>
</evidence>
<feature type="compositionally biased region" description="Polar residues" evidence="1">
    <location>
        <begin position="385"/>
        <end position="398"/>
    </location>
</feature>